<sequence length="373" mass="41338">MYRLNLDTPHFLQHHWQKQPLFVKGAFTGFVDPLEPDELAGLASEESVSSRLVIQQGRQWRSEPGPVTDFERLGESDWQLLVQAVNHLEPAAAQLAASFRFLPDWRFDDLMASFAATGGGVGPHIDNYDVFIIQGQGRRRWQVGDRGEHKPRANSGALALVEDFEPIIDVEMAPGDLLYIPPGYPHCGQTLAPSLSYSVGFRAPSQQELLCQLADQLQQAGQGQRRFTSDSEPEPASLISGAHQQGLAQLMTELMTDPDTLRPMLGTLLSQNRFELDPLPPETPLDLRQLSSALDQGEELVRIGGLKVLHLEGDLPGSLYLDGQHWLLNTEALALPLREAPRLNGATLAPLLADRQDAETLLAFINLGYWYLE</sequence>
<dbReference type="EMBL" id="SWCI01000005">
    <property type="protein sequence ID" value="TKB48903.1"/>
    <property type="molecule type" value="Genomic_DNA"/>
</dbReference>
<evidence type="ECO:0000256" key="1">
    <source>
        <dbReference type="ARBA" id="ARBA00001954"/>
    </source>
</evidence>
<dbReference type="SMART" id="SM00558">
    <property type="entry name" value="JmjC"/>
    <property type="match status" value="1"/>
</dbReference>
<keyword evidence="8" id="KW-1185">Reference proteome</keyword>
<proteinExistence type="predicted"/>
<comment type="caution">
    <text evidence="7">The sequence shown here is derived from an EMBL/GenBank/DDBJ whole genome shotgun (WGS) entry which is preliminary data.</text>
</comment>
<dbReference type="GO" id="GO:0046872">
    <property type="term" value="F:metal ion binding"/>
    <property type="evidence" value="ECO:0007669"/>
    <property type="project" value="UniProtKB-KW"/>
</dbReference>
<keyword evidence="4" id="KW-0560">Oxidoreductase</keyword>
<dbReference type="Pfam" id="PF08007">
    <property type="entry name" value="JmjC_2"/>
    <property type="match status" value="1"/>
</dbReference>
<reference evidence="7 8" key="1">
    <citation type="submission" date="2019-04" db="EMBL/GenBank/DDBJ databases">
        <authorList>
            <person name="Hwang J.C."/>
        </authorList>
    </citation>
    <scope>NUCLEOTIDE SEQUENCE [LARGE SCALE GENOMIC DNA]</scope>
    <source>
        <strain evidence="7 8">IMCC35001</strain>
    </source>
</reference>
<evidence type="ECO:0000256" key="4">
    <source>
        <dbReference type="ARBA" id="ARBA00023002"/>
    </source>
</evidence>
<dbReference type="Gene3D" id="2.60.120.650">
    <property type="entry name" value="Cupin"/>
    <property type="match status" value="1"/>
</dbReference>
<dbReference type="InterPro" id="IPR039994">
    <property type="entry name" value="NO66-like"/>
</dbReference>
<dbReference type="PANTHER" id="PTHR13096:SF8">
    <property type="entry name" value="RIBOSOMAL OXYGENASE 1"/>
    <property type="match status" value="1"/>
</dbReference>
<dbReference type="PANTHER" id="PTHR13096">
    <property type="entry name" value="MINA53 MYC INDUCED NUCLEAR ANTIGEN"/>
    <property type="match status" value="1"/>
</dbReference>
<evidence type="ECO:0000259" key="6">
    <source>
        <dbReference type="PROSITE" id="PS51184"/>
    </source>
</evidence>
<evidence type="ECO:0000256" key="5">
    <source>
        <dbReference type="ARBA" id="ARBA00023004"/>
    </source>
</evidence>
<accession>A0A4U1BD03</accession>
<feature type="domain" description="JmjC" evidence="6">
    <location>
        <begin position="91"/>
        <end position="218"/>
    </location>
</feature>
<dbReference type="Pfam" id="PF20514">
    <property type="entry name" value="WHD_ROXA"/>
    <property type="match status" value="1"/>
</dbReference>
<evidence type="ECO:0000313" key="7">
    <source>
        <dbReference type="EMBL" id="TKB48903.1"/>
    </source>
</evidence>
<evidence type="ECO:0000256" key="3">
    <source>
        <dbReference type="ARBA" id="ARBA00022964"/>
    </source>
</evidence>
<organism evidence="7 8">
    <name type="scientific">Ferrimonas sediminicola</name>
    <dbReference type="NCBI Taxonomy" id="2569538"/>
    <lineage>
        <taxon>Bacteria</taxon>
        <taxon>Pseudomonadati</taxon>
        <taxon>Pseudomonadota</taxon>
        <taxon>Gammaproteobacteria</taxon>
        <taxon>Alteromonadales</taxon>
        <taxon>Ferrimonadaceae</taxon>
        <taxon>Ferrimonas</taxon>
    </lineage>
</organism>
<dbReference type="AlphaFoldDB" id="A0A4U1BD03"/>
<dbReference type="InterPro" id="IPR046799">
    <property type="entry name" value="ROXA-like_wH"/>
</dbReference>
<dbReference type="PROSITE" id="PS51184">
    <property type="entry name" value="JMJC"/>
    <property type="match status" value="1"/>
</dbReference>
<keyword evidence="3" id="KW-0223">Dioxygenase</keyword>
<keyword evidence="2" id="KW-0479">Metal-binding</keyword>
<dbReference type="RefSeq" id="WP_136853096.1">
    <property type="nucleotide sequence ID" value="NZ_SWCI01000005.1"/>
</dbReference>
<dbReference type="Gene3D" id="3.40.366.30">
    <property type="entry name" value="50S ribosomal protein L16 arginine hydroxylase, Chain A, Domain 2"/>
    <property type="match status" value="1"/>
</dbReference>
<dbReference type="Proteomes" id="UP000305674">
    <property type="component" value="Unassembled WGS sequence"/>
</dbReference>
<keyword evidence="5" id="KW-0408">Iron</keyword>
<dbReference type="GO" id="GO:0016706">
    <property type="term" value="F:2-oxoglutarate-dependent dioxygenase activity"/>
    <property type="evidence" value="ECO:0007669"/>
    <property type="project" value="TreeGrafter"/>
</dbReference>
<protein>
    <submittedName>
        <fullName evidence="7">Cupin domain-containing protein</fullName>
    </submittedName>
</protein>
<gene>
    <name evidence="7" type="ORF">FCL40_09685</name>
</gene>
<name>A0A4U1BD03_9GAMM</name>
<dbReference type="OrthoDB" id="9764016at2"/>
<evidence type="ECO:0000313" key="8">
    <source>
        <dbReference type="Proteomes" id="UP000305674"/>
    </source>
</evidence>
<dbReference type="InterPro" id="IPR003347">
    <property type="entry name" value="JmjC_dom"/>
</dbReference>
<evidence type="ECO:0000256" key="2">
    <source>
        <dbReference type="ARBA" id="ARBA00022723"/>
    </source>
</evidence>
<dbReference type="SUPFAM" id="SSF51197">
    <property type="entry name" value="Clavaminate synthase-like"/>
    <property type="match status" value="1"/>
</dbReference>
<comment type="cofactor">
    <cofactor evidence="1">
        <name>Fe(2+)</name>
        <dbReference type="ChEBI" id="CHEBI:29033"/>
    </cofactor>
</comment>